<accession>A0ABT3UZL0</accession>
<feature type="region of interest" description="Disordered" evidence="1">
    <location>
        <begin position="260"/>
        <end position="281"/>
    </location>
</feature>
<sequence>MGIDPTERRESNMHKIDAGAFEAAVKKQEREERKSRESKGKRRASNYPLEKISEAEQFALPFNPRSTRASVAFQVSGLESGRAVNVVAVPKTGRSGVDIFRQVFSTSGAEKWVKENNARIEKIATLASAALQGAGYAVEHAQGAGPASKGMQIAGGTIAAVSGAVKGANYGLSAYNTATGRDAGTSTQAMQDAFASAAHLGKAGLGVASAFGATGPVMGLGSTVTQQLIDNATSPMTTHEAIDDAQAKIAGFTQYPMNASWSPDQRSASPAYSNDSSQGDRQYRESLIYSETYPDQTSVAFNPIDYNPSSSASRGADSWGSSGVAFSSYGPVQQSAYTYRRTSPGLAPEESVDPRYSRGESSAHNYNYNYSYTTGPERRQSRQADSTEAHHRSSRSSKGKGKARGK</sequence>
<dbReference type="Proteomes" id="UP001165590">
    <property type="component" value="Unassembled WGS sequence"/>
</dbReference>
<feature type="compositionally biased region" description="Basic and acidic residues" evidence="1">
    <location>
        <begin position="24"/>
        <end position="38"/>
    </location>
</feature>
<reference evidence="2" key="1">
    <citation type="journal article" date="2022" name="bioRxiv">
        <title>Discovery and biosynthetic assessment of Streptomyces ortus sp nov. isolated from a deep-sea sponge.</title>
        <authorList>
            <person name="Williams S.E."/>
        </authorList>
    </citation>
    <scope>NUCLEOTIDE SEQUENCE</scope>
    <source>
        <strain evidence="2">A15ISP2-DRY2</strain>
    </source>
</reference>
<feature type="region of interest" description="Disordered" evidence="1">
    <location>
        <begin position="340"/>
        <end position="406"/>
    </location>
</feature>
<comment type="caution">
    <text evidence="2">The sequence shown here is derived from an EMBL/GenBank/DDBJ whole genome shotgun (WGS) entry which is preliminary data.</text>
</comment>
<name>A0ABT3UZL0_9ACTN</name>
<evidence type="ECO:0000313" key="3">
    <source>
        <dbReference type="Proteomes" id="UP001165590"/>
    </source>
</evidence>
<feature type="compositionally biased region" description="Basic and acidic residues" evidence="1">
    <location>
        <begin position="1"/>
        <end position="17"/>
    </location>
</feature>
<evidence type="ECO:0000313" key="2">
    <source>
        <dbReference type="EMBL" id="MCX4233212.1"/>
    </source>
</evidence>
<evidence type="ECO:0000256" key="1">
    <source>
        <dbReference type="SAM" id="MobiDB-lite"/>
    </source>
</evidence>
<proteinExistence type="predicted"/>
<dbReference type="RefSeq" id="WP_267026170.1">
    <property type="nucleotide sequence ID" value="NZ_JAIFZO010000002.1"/>
</dbReference>
<feature type="compositionally biased region" description="Basic and acidic residues" evidence="1">
    <location>
        <begin position="376"/>
        <end position="391"/>
    </location>
</feature>
<organism evidence="2 3">
    <name type="scientific">Streptomyces ortus</name>
    <dbReference type="NCBI Taxonomy" id="2867268"/>
    <lineage>
        <taxon>Bacteria</taxon>
        <taxon>Bacillati</taxon>
        <taxon>Actinomycetota</taxon>
        <taxon>Actinomycetes</taxon>
        <taxon>Kitasatosporales</taxon>
        <taxon>Streptomycetaceae</taxon>
        <taxon>Streptomyces</taxon>
    </lineage>
</organism>
<keyword evidence="3" id="KW-1185">Reference proteome</keyword>
<feature type="compositionally biased region" description="Polar residues" evidence="1">
    <location>
        <begin position="260"/>
        <end position="280"/>
    </location>
</feature>
<feature type="compositionally biased region" description="Basic residues" evidence="1">
    <location>
        <begin position="392"/>
        <end position="406"/>
    </location>
</feature>
<protein>
    <submittedName>
        <fullName evidence="2">Uncharacterized protein</fullName>
    </submittedName>
</protein>
<gene>
    <name evidence="2" type="ORF">K3769_10530</name>
</gene>
<dbReference type="EMBL" id="JAIFZO010000002">
    <property type="protein sequence ID" value="MCX4233212.1"/>
    <property type="molecule type" value="Genomic_DNA"/>
</dbReference>
<feature type="region of interest" description="Disordered" evidence="1">
    <location>
        <begin position="1"/>
        <end position="48"/>
    </location>
</feature>